<sequence length="340" mass="38877">MIGIRAFAVQGRLFPQFSVRCLSRQAGHTEPPRPRRFRAENHLTSTLNPSLIIPADYMDVSGRRQFVFYSGLTTGAGDSEGRRLALNYVRQKGRYIQFPDNTHGFLYYKSHPHNTSLAGSVRFRVTHDNAPSSFAHGHDLLTPSGAPWQVILPQIAYRPRFASVAAQLLRDCLVTKDLLSRCRDVFRERTHIHRNFNIVFTFNSTFLVHFSHDVRCSFARDTVHPLLMKHLFTTRTGGERYHPWTGSALARFEASMLPEYAGRRMIHLRFIKIVEPVSPLVDLKTNRGRMQRPQEGELFTVSRYRGLPKPWAYDIDAEKSKPAAVLRQLWDVSTSAGTSL</sequence>
<dbReference type="Proteomes" id="UP001222325">
    <property type="component" value="Unassembled WGS sequence"/>
</dbReference>
<protein>
    <submittedName>
        <fullName evidence="1">Uncharacterized protein</fullName>
    </submittedName>
</protein>
<organism evidence="1 2">
    <name type="scientific">Mycena belliarum</name>
    <dbReference type="NCBI Taxonomy" id="1033014"/>
    <lineage>
        <taxon>Eukaryota</taxon>
        <taxon>Fungi</taxon>
        <taxon>Dikarya</taxon>
        <taxon>Basidiomycota</taxon>
        <taxon>Agaricomycotina</taxon>
        <taxon>Agaricomycetes</taxon>
        <taxon>Agaricomycetidae</taxon>
        <taxon>Agaricales</taxon>
        <taxon>Marasmiineae</taxon>
        <taxon>Mycenaceae</taxon>
        <taxon>Mycena</taxon>
    </lineage>
</organism>
<proteinExistence type="predicted"/>
<accession>A0AAD6XNR5</accession>
<name>A0AAD6XNR5_9AGAR</name>
<gene>
    <name evidence="1" type="ORF">B0H15DRAFT_1024426</name>
</gene>
<evidence type="ECO:0000313" key="1">
    <source>
        <dbReference type="EMBL" id="KAJ7082661.1"/>
    </source>
</evidence>
<dbReference type="EMBL" id="JARJCN010000044">
    <property type="protein sequence ID" value="KAJ7082661.1"/>
    <property type="molecule type" value="Genomic_DNA"/>
</dbReference>
<reference evidence="1" key="1">
    <citation type="submission" date="2023-03" db="EMBL/GenBank/DDBJ databases">
        <title>Massive genome expansion in bonnet fungi (Mycena s.s.) driven by repeated elements and novel gene families across ecological guilds.</title>
        <authorList>
            <consortium name="Lawrence Berkeley National Laboratory"/>
            <person name="Harder C.B."/>
            <person name="Miyauchi S."/>
            <person name="Viragh M."/>
            <person name="Kuo A."/>
            <person name="Thoen E."/>
            <person name="Andreopoulos B."/>
            <person name="Lu D."/>
            <person name="Skrede I."/>
            <person name="Drula E."/>
            <person name="Henrissat B."/>
            <person name="Morin E."/>
            <person name="Kohler A."/>
            <person name="Barry K."/>
            <person name="LaButti K."/>
            <person name="Morin E."/>
            <person name="Salamov A."/>
            <person name="Lipzen A."/>
            <person name="Mereny Z."/>
            <person name="Hegedus B."/>
            <person name="Baldrian P."/>
            <person name="Stursova M."/>
            <person name="Weitz H."/>
            <person name="Taylor A."/>
            <person name="Grigoriev I.V."/>
            <person name="Nagy L.G."/>
            <person name="Martin F."/>
            <person name="Kauserud H."/>
        </authorList>
    </citation>
    <scope>NUCLEOTIDE SEQUENCE</scope>
    <source>
        <strain evidence="1">CBHHK173m</strain>
    </source>
</reference>
<evidence type="ECO:0000313" key="2">
    <source>
        <dbReference type="Proteomes" id="UP001222325"/>
    </source>
</evidence>
<keyword evidence="2" id="KW-1185">Reference proteome</keyword>
<dbReference type="AlphaFoldDB" id="A0AAD6XNR5"/>
<comment type="caution">
    <text evidence="1">The sequence shown here is derived from an EMBL/GenBank/DDBJ whole genome shotgun (WGS) entry which is preliminary data.</text>
</comment>